<feature type="chain" id="PRO_5034964981" description="Reelin domain-containing protein" evidence="1">
    <location>
        <begin position="21"/>
        <end position="149"/>
    </location>
</feature>
<accession>A0A8H3X866</accession>
<reference evidence="2 3" key="1">
    <citation type="journal article" date="2019" name="Environ. Microbiol.">
        <title>At the nexus of three kingdoms: the genome of the mycorrhizal fungus Gigaspora margarita provides insights into plant, endobacterial and fungal interactions.</title>
        <authorList>
            <person name="Venice F."/>
            <person name="Ghignone S."/>
            <person name="Salvioli di Fossalunga A."/>
            <person name="Amselem J."/>
            <person name="Novero M."/>
            <person name="Xianan X."/>
            <person name="Sedzielewska Toro K."/>
            <person name="Morin E."/>
            <person name="Lipzen A."/>
            <person name="Grigoriev I.V."/>
            <person name="Henrissat B."/>
            <person name="Martin F.M."/>
            <person name="Bonfante P."/>
        </authorList>
    </citation>
    <scope>NUCLEOTIDE SEQUENCE [LARGE SCALE GENOMIC DNA]</scope>
    <source>
        <strain evidence="2 3">BEG34</strain>
    </source>
</reference>
<dbReference type="OrthoDB" id="2392981at2759"/>
<feature type="signal peptide" evidence="1">
    <location>
        <begin position="1"/>
        <end position="20"/>
    </location>
</feature>
<dbReference type="AlphaFoldDB" id="A0A8H3X866"/>
<gene>
    <name evidence="2" type="ORF">F8M41_005867</name>
</gene>
<evidence type="ECO:0000256" key="1">
    <source>
        <dbReference type="SAM" id="SignalP"/>
    </source>
</evidence>
<comment type="caution">
    <text evidence="2">The sequence shown here is derived from an EMBL/GenBank/DDBJ whole genome shotgun (WGS) entry which is preliminary data.</text>
</comment>
<dbReference type="EMBL" id="WTPW01001567">
    <property type="protein sequence ID" value="KAF0428415.1"/>
    <property type="molecule type" value="Genomic_DNA"/>
</dbReference>
<evidence type="ECO:0000313" key="3">
    <source>
        <dbReference type="Proteomes" id="UP000439903"/>
    </source>
</evidence>
<proteinExistence type="predicted"/>
<name>A0A8H3X866_GIGMA</name>
<protein>
    <recommendedName>
        <fullName evidence="4">Reelin domain-containing protein</fullName>
    </recommendedName>
</protein>
<dbReference type="Proteomes" id="UP000439903">
    <property type="component" value="Unassembled WGS sequence"/>
</dbReference>
<organism evidence="2 3">
    <name type="scientific">Gigaspora margarita</name>
    <dbReference type="NCBI Taxonomy" id="4874"/>
    <lineage>
        <taxon>Eukaryota</taxon>
        <taxon>Fungi</taxon>
        <taxon>Fungi incertae sedis</taxon>
        <taxon>Mucoromycota</taxon>
        <taxon>Glomeromycotina</taxon>
        <taxon>Glomeromycetes</taxon>
        <taxon>Diversisporales</taxon>
        <taxon>Gigasporaceae</taxon>
        <taxon>Gigaspora</taxon>
    </lineage>
</organism>
<evidence type="ECO:0000313" key="2">
    <source>
        <dbReference type="EMBL" id="KAF0428415.1"/>
    </source>
</evidence>
<evidence type="ECO:0008006" key="4">
    <source>
        <dbReference type="Google" id="ProtNLM"/>
    </source>
</evidence>
<keyword evidence="1" id="KW-0732">Signal</keyword>
<keyword evidence="3" id="KW-1185">Reference proteome</keyword>
<sequence length="149" mass="17005">MKQKFIFAFILLIVLSVSFAISLEKRSTEFQPCYIVNETLRIDFNVKISTDPPTPGQNFTINNFGNATRSIENSTIFVSIVMFDIPYCNYSRSFIPPTEIGGQFNTINTAGPLPQFINFNTTYIQVRWYEKIEDLPPVGCSQYNPPHFG</sequence>